<reference evidence="3 4" key="1">
    <citation type="submission" date="2016-07" db="EMBL/GenBank/DDBJ databases">
        <title>Pervasive Adenine N6-methylation of Active Genes in Fungi.</title>
        <authorList>
            <consortium name="DOE Joint Genome Institute"/>
            <person name="Mondo S.J."/>
            <person name="Dannebaum R.O."/>
            <person name="Kuo R.C."/>
            <person name="Labutti K."/>
            <person name="Haridas S."/>
            <person name="Kuo A."/>
            <person name="Salamov A."/>
            <person name="Ahrendt S.R."/>
            <person name="Lipzen A."/>
            <person name="Sullivan W."/>
            <person name="Andreopoulos W.B."/>
            <person name="Clum A."/>
            <person name="Lindquist E."/>
            <person name="Daum C."/>
            <person name="Ramamoorthy G.K."/>
            <person name="Gryganskyi A."/>
            <person name="Culley D."/>
            <person name="Magnuson J.K."/>
            <person name="James T.Y."/>
            <person name="O'Malley M.A."/>
            <person name="Stajich J.E."/>
            <person name="Spatafora J.W."/>
            <person name="Visel A."/>
            <person name="Grigoriev I.V."/>
        </authorList>
    </citation>
    <scope>NUCLEOTIDE SEQUENCE [LARGE SCALE GENOMIC DNA]</scope>
    <source>
        <strain evidence="3 4">PL171</strain>
    </source>
</reference>
<dbReference type="Proteomes" id="UP000193411">
    <property type="component" value="Unassembled WGS sequence"/>
</dbReference>
<feature type="transmembrane region" description="Helical" evidence="2">
    <location>
        <begin position="20"/>
        <end position="41"/>
    </location>
</feature>
<keyword evidence="2" id="KW-1133">Transmembrane helix</keyword>
<feature type="region of interest" description="Disordered" evidence="1">
    <location>
        <begin position="48"/>
        <end position="70"/>
    </location>
</feature>
<keyword evidence="2" id="KW-0812">Transmembrane</keyword>
<gene>
    <name evidence="3" type="ORF">BCR44DRAFT_46613</name>
</gene>
<evidence type="ECO:0008006" key="5">
    <source>
        <dbReference type="Google" id="ProtNLM"/>
    </source>
</evidence>
<evidence type="ECO:0000313" key="3">
    <source>
        <dbReference type="EMBL" id="ORZ38536.1"/>
    </source>
</evidence>
<protein>
    <recommendedName>
        <fullName evidence="5">F-box domain-containing protein</fullName>
    </recommendedName>
</protein>
<proteinExistence type="predicted"/>
<keyword evidence="2" id="KW-0472">Membrane</keyword>
<name>A0A1Y2HV99_9FUNG</name>
<organism evidence="3 4">
    <name type="scientific">Catenaria anguillulae PL171</name>
    <dbReference type="NCBI Taxonomy" id="765915"/>
    <lineage>
        <taxon>Eukaryota</taxon>
        <taxon>Fungi</taxon>
        <taxon>Fungi incertae sedis</taxon>
        <taxon>Blastocladiomycota</taxon>
        <taxon>Blastocladiomycetes</taxon>
        <taxon>Blastocladiales</taxon>
        <taxon>Catenariaceae</taxon>
        <taxon>Catenaria</taxon>
    </lineage>
</organism>
<comment type="caution">
    <text evidence="3">The sequence shown here is derived from an EMBL/GenBank/DDBJ whole genome shotgun (WGS) entry which is preliminary data.</text>
</comment>
<accession>A0A1Y2HV99</accession>
<feature type="compositionally biased region" description="Basic residues" evidence="1">
    <location>
        <begin position="48"/>
        <end position="60"/>
    </location>
</feature>
<evidence type="ECO:0000256" key="2">
    <source>
        <dbReference type="SAM" id="Phobius"/>
    </source>
</evidence>
<keyword evidence="4" id="KW-1185">Reference proteome</keyword>
<dbReference type="EMBL" id="MCFL01000008">
    <property type="protein sequence ID" value="ORZ38536.1"/>
    <property type="molecule type" value="Genomic_DNA"/>
</dbReference>
<evidence type="ECO:0000256" key="1">
    <source>
        <dbReference type="SAM" id="MobiDB-lite"/>
    </source>
</evidence>
<evidence type="ECO:0000313" key="4">
    <source>
        <dbReference type="Proteomes" id="UP000193411"/>
    </source>
</evidence>
<dbReference type="AlphaFoldDB" id="A0A1Y2HV99"/>
<sequence length="70" mass="7866">MSSMGKPYATLPTELVMSVLAQACPRVLLVAVSSVIPKLVAADRRVKHVWPRPSHSRRPRREGSPQFETW</sequence>